<evidence type="ECO:0000313" key="2">
    <source>
        <dbReference type="Proteomes" id="UP000799778"/>
    </source>
</evidence>
<gene>
    <name evidence="1" type="ORF">BU24DRAFT_417742</name>
</gene>
<protein>
    <submittedName>
        <fullName evidence="1">Uncharacterized protein</fullName>
    </submittedName>
</protein>
<keyword evidence="2" id="KW-1185">Reference proteome</keyword>
<accession>A0A6A5YBN0</accession>
<dbReference type="Proteomes" id="UP000799778">
    <property type="component" value="Unassembled WGS sequence"/>
</dbReference>
<sequence length="69" mass="7650">MHAYVDRHDDDWGLQIVGGGLGCLLGDIGGVNAYQHSIGRVDLMPAMIVNIIEIVEQVDCRSFFVYNNQ</sequence>
<evidence type="ECO:0000313" key="1">
    <source>
        <dbReference type="EMBL" id="KAF2022090.1"/>
    </source>
</evidence>
<name>A0A6A5YBN0_9PLEO</name>
<dbReference type="AlphaFoldDB" id="A0A6A5YBN0"/>
<organism evidence="1 2">
    <name type="scientific">Aaosphaeria arxii CBS 175.79</name>
    <dbReference type="NCBI Taxonomy" id="1450172"/>
    <lineage>
        <taxon>Eukaryota</taxon>
        <taxon>Fungi</taxon>
        <taxon>Dikarya</taxon>
        <taxon>Ascomycota</taxon>
        <taxon>Pezizomycotina</taxon>
        <taxon>Dothideomycetes</taxon>
        <taxon>Pleosporomycetidae</taxon>
        <taxon>Pleosporales</taxon>
        <taxon>Pleosporales incertae sedis</taxon>
        <taxon>Aaosphaeria</taxon>
    </lineage>
</organism>
<proteinExistence type="predicted"/>
<dbReference type="GeneID" id="54284195"/>
<dbReference type="RefSeq" id="XP_033390429.1">
    <property type="nucleotide sequence ID" value="XM_033526798.1"/>
</dbReference>
<dbReference type="EMBL" id="ML978066">
    <property type="protein sequence ID" value="KAF2022090.1"/>
    <property type="molecule type" value="Genomic_DNA"/>
</dbReference>
<reference evidence="1" key="1">
    <citation type="journal article" date="2020" name="Stud. Mycol.">
        <title>101 Dothideomycetes genomes: a test case for predicting lifestyles and emergence of pathogens.</title>
        <authorList>
            <person name="Haridas S."/>
            <person name="Albert R."/>
            <person name="Binder M."/>
            <person name="Bloem J."/>
            <person name="Labutti K."/>
            <person name="Salamov A."/>
            <person name="Andreopoulos B."/>
            <person name="Baker S."/>
            <person name="Barry K."/>
            <person name="Bills G."/>
            <person name="Bluhm B."/>
            <person name="Cannon C."/>
            <person name="Castanera R."/>
            <person name="Culley D."/>
            <person name="Daum C."/>
            <person name="Ezra D."/>
            <person name="Gonzalez J."/>
            <person name="Henrissat B."/>
            <person name="Kuo A."/>
            <person name="Liang C."/>
            <person name="Lipzen A."/>
            <person name="Lutzoni F."/>
            <person name="Magnuson J."/>
            <person name="Mondo S."/>
            <person name="Nolan M."/>
            <person name="Ohm R."/>
            <person name="Pangilinan J."/>
            <person name="Park H.-J."/>
            <person name="Ramirez L."/>
            <person name="Alfaro M."/>
            <person name="Sun H."/>
            <person name="Tritt A."/>
            <person name="Yoshinaga Y."/>
            <person name="Zwiers L.-H."/>
            <person name="Turgeon B."/>
            <person name="Goodwin S."/>
            <person name="Spatafora J."/>
            <person name="Crous P."/>
            <person name="Grigoriev I."/>
        </authorList>
    </citation>
    <scope>NUCLEOTIDE SEQUENCE</scope>
    <source>
        <strain evidence="1">CBS 175.79</strain>
    </source>
</reference>
<dbReference type="PROSITE" id="PS51257">
    <property type="entry name" value="PROKAR_LIPOPROTEIN"/>
    <property type="match status" value="1"/>
</dbReference>